<dbReference type="PANTHER" id="PTHR38602">
    <property type="entry name" value="INNER MEMBRANE PROTEIN-RELATED"/>
    <property type="match status" value="1"/>
</dbReference>
<dbReference type="EMBL" id="CP066796">
    <property type="protein sequence ID" value="QSI91348.1"/>
    <property type="molecule type" value="Genomic_DNA"/>
</dbReference>
<dbReference type="InterPro" id="IPR019201">
    <property type="entry name" value="DUF2065"/>
</dbReference>
<gene>
    <name evidence="1" type="ORF">JGC47_14885</name>
</gene>
<keyword evidence="2" id="KW-1185">Reference proteome</keyword>
<reference evidence="1 2" key="1">
    <citation type="submission" date="2020-12" db="EMBL/GenBank/DDBJ databases">
        <title>Genome sequence of Erwinia amylovora ATCC15580, a type strain.</title>
        <authorList>
            <person name="Kang I.-J."/>
            <person name="Roh E."/>
        </authorList>
    </citation>
    <scope>NUCLEOTIDE SEQUENCE [LARGE SCALE GENOMIC DNA]</scope>
    <source>
        <strain evidence="1 2">ATCC 15580</strain>
    </source>
</reference>
<dbReference type="RefSeq" id="WP_013034904.1">
    <property type="nucleotide sequence ID" value="NZ_CP024970.1"/>
</dbReference>
<evidence type="ECO:0000313" key="2">
    <source>
        <dbReference type="Proteomes" id="UP000662840"/>
    </source>
</evidence>
<name>A0ABX7MFX7_ERWAM</name>
<dbReference type="Pfam" id="PF09838">
    <property type="entry name" value="DUF2065"/>
    <property type="match status" value="1"/>
</dbReference>
<proteinExistence type="predicted"/>
<sequence length="54" mass="5936">MIFGGVGPMFRPRLWRRMNMALAQMPDSLLRRVGGDLVVAGMVICYLLSLTPAG</sequence>
<dbReference type="Proteomes" id="UP000662840">
    <property type="component" value="Chromosome"/>
</dbReference>
<evidence type="ECO:0000313" key="1">
    <source>
        <dbReference type="EMBL" id="QSI91348.1"/>
    </source>
</evidence>
<dbReference type="GeneID" id="97607295"/>
<accession>A0ABX7MFX7</accession>
<protein>
    <submittedName>
        <fullName evidence="1">DUF2065 family protein</fullName>
    </submittedName>
</protein>
<dbReference type="PANTHER" id="PTHR38602:SF1">
    <property type="entry name" value="INNER MEMBRANE PROTEIN"/>
    <property type="match status" value="1"/>
</dbReference>
<organism evidence="1 2">
    <name type="scientific">Erwinia amylovora</name>
    <name type="common">Fire blight bacteria</name>
    <dbReference type="NCBI Taxonomy" id="552"/>
    <lineage>
        <taxon>Bacteria</taxon>
        <taxon>Pseudomonadati</taxon>
        <taxon>Pseudomonadota</taxon>
        <taxon>Gammaproteobacteria</taxon>
        <taxon>Enterobacterales</taxon>
        <taxon>Erwiniaceae</taxon>
        <taxon>Erwinia</taxon>
    </lineage>
</organism>